<dbReference type="Pfam" id="PF10963">
    <property type="entry name" value="Phage_TAC_10"/>
    <property type="match status" value="1"/>
</dbReference>
<protein>
    <recommendedName>
        <fullName evidence="3">Phage protein</fullName>
    </recommendedName>
</protein>
<name>A0A556RS68_9GAMM</name>
<sequence length="85" mass="9650">MEITLTINGTDITFKPNKLAYNSYINDITMNDKIAPATNFLRRIVTPEHKEPLNEILDNHAGASLQIVEKVIKQFAPDLEIEIKN</sequence>
<accession>A0A556RS68</accession>
<proteinExistence type="predicted"/>
<dbReference type="InterPro" id="IPR024406">
    <property type="entry name" value="TAC-10"/>
</dbReference>
<evidence type="ECO:0008006" key="3">
    <source>
        <dbReference type="Google" id="ProtNLM"/>
    </source>
</evidence>
<reference evidence="1 2" key="1">
    <citation type="submission" date="2019-07" db="EMBL/GenBank/DDBJ databases">
        <title>Gilliamella genomes.</title>
        <authorList>
            <person name="Zheng H."/>
        </authorList>
    </citation>
    <scope>NUCLEOTIDE SEQUENCE [LARGE SCALE GENOMIC DNA]</scope>
    <source>
        <strain evidence="1 2">W8131</strain>
    </source>
</reference>
<dbReference type="RefSeq" id="WP_144187429.1">
    <property type="nucleotide sequence ID" value="NZ_VMHL01000001.1"/>
</dbReference>
<evidence type="ECO:0000313" key="2">
    <source>
        <dbReference type="Proteomes" id="UP000319138"/>
    </source>
</evidence>
<dbReference type="AlphaFoldDB" id="A0A556RS68"/>
<comment type="caution">
    <text evidence="1">The sequence shown here is derived from an EMBL/GenBank/DDBJ whole genome shotgun (WGS) entry which is preliminary data.</text>
</comment>
<evidence type="ECO:0000313" key="1">
    <source>
        <dbReference type="EMBL" id="TSJ91751.1"/>
    </source>
</evidence>
<dbReference type="EMBL" id="VMHL01000001">
    <property type="protein sequence ID" value="TSJ91751.1"/>
    <property type="molecule type" value="Genomic_DNA"/>
</dbReference>
<organism evidence="1 2">
    <name type="scientific">Gilliamella apicola</name>
    <dbReference type="NCBI Taxonomy" id="1196095"/>
    <lineage>
        <taxon>Bacteria</taxon>
        <taxon>Pseudomonadati</taxon>
        <taxon>Pseudomonadota</taxon>
        <taxon>Gammaproteobacteria</taxon>
        <taxon>Orbales</taxon>
        <taxon>Orbaceae</taxon>
        <taxon>Gilliamella</taxon>
    </lineage>
</organism>
<dbReference type="Proteomes" id="UP000319138">
    <property type="component" value="Unassembled WGS sequence"/>
</dbReference>
<gene>
    <name evidence="1" type="ORF">FPQ14_00340</name>
</gene>